<dbReference type="RefSeq" id="WP_051157761.1">
    <property type="nucleotide sequence ID" value="NZ_JBIRUQ010000001.1"/>
</dbReference>
<dbReference type="GO" id="GO:0016746">
    <property type="term" value="F:acyltransferase activity"/>
    <property type="evidence" value="ECO:0007669"/>
    <property type="project" value="UniProtKB-KW"/>
</dbReference>
<organism evidence="2 3">
    <name type="scientific">Nocardia carnea</name>
    <dbReference type="NCBI Taxonomy" id="37328"/>
    <lineage>
        <taxon>Bacteria</taxon>
        <taxon>Bacillati</taxon>
        <taxon>Actinomycetota</taxon>
        <taxon>Actinomycetes</taxon>
        <taxon>Mycobacteriales</taxon>
        <taxon>Nocardiaceae</taxon>
        <taxon>Nocardia</taxon>
    </lineage>
</organism>
<dbReference type="PROSITE" id="PS51186">
    <property type="entry name" value="GNAT"/>
    <property type="match status" value="1"/>
</dbReference>
<keyword evidence="2" id="KW-0808">Transferase</keyword>
<comment type="caution">
    <text evidence="2">The sequence shown here is derived from an EMBL/GenBank/DDBJ whole genome shotgun (WGS) entry which is preliminary data.</text>
</comment>
<gene>
    <name evidence="2" type="ORF">ACH4WX_01820</name>
</gene>
<dbReference type="Gene3D" id="3.40.630.30">
    <property type="match status" value="1"/>
</dbReference>
<sequence length="159" mass="17166">MDTGPVELVPLTEGNLVLLLDAAVRDSDPLEVMTPVEDEPGWTDRRKQAFLEFHRGRALRAGEPSEYTYLISVGESIVGAARLEPRHEDLEAGVWIGRSHRGRGVGVVVAERLRELATGFGARRVVAKTTVDNHAARRLLAGATTTVSGDAVTASLDLD</sequence>
<name>A0ABW7THV6_9NOCA</name>
<dbReference type="InterPro" id="IPR000182">
    <property type="entry name" value="GNAT_dom"/>
</dbReference>
<dbReference type="EC" id="2.3.-.-" evidence="2"/>
<dbReference type="Pfam" id="PF00583">
    <property type="entry name" value="Acetyltransf_1"/>
    <property type="match status" value="1"/>
</dbReference>
<dbReference type="SUPFAM" id="SSF55729">
    <property type="entry name" value="Acyl-CoA N-acyltransferases (Nat)"/>
    <property type="match status" value="1"/>
</dbReference>
<dbReference type="InterPro" id="IPR016181">
    <property type="entry name" value="Acyl_CoA_acyltransferase"/>
</dbReference>
<evidence type="ECO:0000313" key="2">
    <source>
        <dbReference type="EMBL" id="MFI1459441.1"/>
    </source>
</evidence>
<protein>
    <submittedName>
        <fullName evidence="2">GNAT family N-acetyltransferase</fullName>
        <ecNumber evidence="2">2.3.-.-</ecNumber>
    </submittedName>
</protein>
<evidence type="ECO:0000313" key="3">
    <source>
        <dbReference type="Proteomes" id="UP001611263"/>
    </source>
</evidence>
<dbReference type="EMBL" id="JBIRUQ010000001">
    <property type="protein sequence ID" value="MFI1459441.1"/>
    <property type="molecule type" value="Genomic_DNA"/>
</dbReference>
<accession>A0ABW7THV6</accession>
<keyword evidence="2" id="KW-0012">Acyltransferase</keyword>
<dbReference type="Proteomes" id="UP001611263">
    <property type="component" value="Unassembled WGS sequence"/>
</dbReference>
<feature type="domain" description="N-acetyltransferase" evidence="1">
    <location>
        <begin position="28"/>
        <end position="159"/>
    </location>
</feature>
<keyword evidence="3" id="KW-1185">Reference proteome</keyword>
<dbReference type="GeneID" id="93506310"/>
<proteinExistence type="predicted"/>
<reference evidence="2 3" key="1">
    <citation type="submission" date="2024-10" db="EMBL/GenBank/DDBJ databases">
        <title>The Natural Products Discovery Center: Release of the First 8490 Sequenced Strains for Exploring Actinobacteria Biosynthetic Diversity.</title>
        <authorList>
            <person name="Kalkreuter E."/>
            <person name="Kautsar S.A."/>
            <person name="Yang D."/>
            <person name="Bader C.D."/>
            <person name="Teijaro C.N."/>
            <person name="Fluegel L."/>
            <person name="Davis C.M."/>
            <person name="Simpson J.R."/>
            <person name="Lauterbach L."/>
            <person name="Steele A.D."/>
            <person name="Gui C."/>
            <person name="Meng S."/>
            <person name="Li G."/>
            <person name="Viehrig K."/>
            <person name="Ye F."/>
            <person name="Su P."/>
            <person name="Kiefer A.F."/>
            <person name="Nichols A."/>
            <person name="Cepeda A.J."/>
            <person name="Yan W."/>
            <person name="Fan B."/>
            <person name="Jiang Y."/>
            <person name="Adhikari A."/>
            <person name="Zheng C.-J."/>
            <person name="Schuster L."/>
            <person name="Cowan T.M."/>
            <person name="Smanski M.J."/>
            <person name="Chevrette M.G."/>
            <person name="De Carvalho L.P.S."/>
            <person name="Shen B."/>
        </authorList>
    </citation>
    <scope>NUCLEOTIDE SEQUENCE [LARGE SCALE GENOMIC DNA]</scope>
    <source>
        <strain evidence="2 3">NPDC020568</strain>
    </source>
</reference>
<evidence type="ECO:0000259" key="1">
    <source>
        <dbReference type="PROSITE" id="PS51186"/>
    </source>
</evidence>